<dbReference type="GeneID" id="69813477"/>
<sequence length="181" mass="19161">MIGTPGYLAPEHAVAGESGAPGDVFSLAAVLVYAATGRGPFPRPNEEYSPVVLLYRIVHQEPNLAGVPATLIPLLRSCLAKEPEQLATPAKLERLGSRCGTWPQLLPEALERDLAVREEEAHALITATVQPPPEAPVSPEPEFGPAPADAGDRRPAACPRRATVNVPPYLPGGPPGPWPWP</sequence>
<dbReference type="PROSITE" id="PS50011">
    <property type="entry name" value="PROTEIN_KINASE_DOM"/>
    <property type="match status" value="1"/>
</dbReference>
<dbReference type="GO" id="GO:0005524">
    <property type="term" value="F:ATP binding"/>
    <property type="evidence" value="ECO:0007669"/>
    <property type="project" value="InterPro"/>
</dbReference>
<evidence type="ECO:0000313" key="6">
    <source>
        <dbReference type="Proteomes" id="UP001282288"/>
    </source>
</evidence>
<dbReference type="Proteomes" id="UP001272987">
    <property type="component" value="Unassembled WGS sequence"/>
</dbReference>
<dbReference type="EMBL" id="JARAWP010000043">
    <property type="protein sequence ID" value="MDX3025154.1"/>
    <property type="molecule type" value="Genomic_DNA"/>
</dbReference>
<gene>
    <name evidence="3" type="ORF">PV399_44220</name>
    <name evidence="4" type="ORF">PV666_45905</name>
</gene>
<name>A0AAP6EKV6_9ACTN</name>
<evidence type="ECO:0000256" key="1">
    <source>
        <dbReference type="SAM" id="MobiDB-lite"/>
    </source>
</evidence>
<dbReference type="AlphaFoldDB" id="A0AAP6EKV6"/>
<evidence type="ECO:0000313" key="3">
    <source>
        <dbReference type="EMBL" id="MDX2966662.1"/>
    </source>
</evidence>
<accession>A0AAP6EKV6</accession>
<evidence type="ECO:0000313" key="5">
    <source>
        <dbReference type="Proteomes" id="UP001272987"/>
    </source>
</evidence>
<feature type="compositionally biased region" description="Pro residues" evidence="1">
    <location>
        <begin position="130"/>
        <end position="144"/>
    </location>
</feature>
<organism evidence="3 6">
    <name type="scientific">Streptomyces acidiscabies</name>
    <dbReference type="NCBI Taxonomy" id="42234"/>
    <lineage>
        <taxon>Bacteria</taxon>
        <taxon>Bacillati</taxon>
        <taxon>Actinomycetota</taxon>
        <taxon>Actinomycetes</taxon>
        <taxon>Kitasatosporales</taxon>
        <taxon>Streptomycetaceae</taxon>
        <taxon>Streptomyces</taxon>
    </lineage>
</organism>
<dbReference type="InterPro" id="IPR011009">
    <property type="entry name" value="Kinase-like_dom_sf"/>
</dbReference>
<dbReference type="InterPro" id="IPR000719">
    <property type="entry name" value="Prot_kinase_dom"/>
</dbReference>
<feature type="region of interest" description="Disordered" evidence="1">
    <location>
        <begin position="129"/>
        <end position="181"/>
    </location>
</feature>
<dbReference type="SUPFAM" id="SSF56112">
    <property type="entry name" value="Protein kinase-like (PK-like)"/>
    <property type="match status" value="1"/>
</dbReference>
<protein>
    <recommendedName>
        <fullName evidence="2">Protein kinase domain-containing protein</fullName>
    </recommendedName>
</protein>
<dbReference type="RefSeq" id="WP_075692307.1">
    <property type="nucleotide sequence ID" value="NZ_BCMK01000014.1"/>
</dbReference>
<keyword evidence="5" id="KW-1185">Reference proteome</keyword>
<evidence type="ECO:0000259" key="2">
    <source>
        <dbReference type="PROSITE" id="PS50011"/>
    </source>
</evidence>
<dbReference type="GO" id="GO:0004672">
    <property type="term" value="F:protein kinase activity"/>
    <property type="evidence" value="ECO:0007669"/>
    <property type="project" value="InterPro"/>
</dbReference>
<reference evidence="3 5" key="1">
    <citation type="journal article" date="2023" name="Microb. Genom.">
        <title>Mesoterricola silvestris gen. nov., sp. nov., Mesoterricola sediminis sp. nov., Geothrix oryzae sp. nov., Geothrix edaphica sp. nov., Geothrix rubra sp. nov., and Geothrix limicola sp. nov., six novel members of Acidobacteriota isolated from soils.</title>
        <authorList>
            <person name="Weisberg A.J."/>
            <person name="Pearce E."/>
            <person name="Kramer C.G."/>
            <person name="Chang J.H."/>
            <person name="Clarke C.R."/>
        </authorList>
    </citation>
    <scope>NUCLEOTIDE SEQUENCE</scope>
    <source>
        <strain evidence="4 5">NB05-1H</strain>
        <strain evidence="3">NRRL_B-16521</strain>
    </source>
</reference>
<proteinExistence type="predicted"/>
<dbReference type="Proteomes" id="UP001282288">
    <property type="component" value="Unassembled WGS sequence"/>
</dbReference>
<comment type="caution">
    <text evidence="3">The sequence shown here is derived from an EMBL/GenBank/DDBJ whole genome shotgun (WGS) entry which is preliminary data.</text>
</comment>
<feature type="domain" description="Protein kinase" evidence="2">
    <location>
        <begin position="1"/>
        <end position="105"/>
    </location>
</feature>
<dbReference type="Gene3D" id="1.10.510.10">
    <property type="entry name" value="Transferase(Phosphotransferase) domain 1"/>
    <property type="match status" value="1"/>
</dbReference>
<dbReference type="EMBL" id="JARAWC010000064">
    <property type="protein sequence ID" value="MDX2966662.1"/>
    <property type="molecule type" value="Genomic_DNA"/>
</dbReference>
<feature type="compositionally biased region" description="Pro residues" evidence="1">
    <location>
        <begin position="168"/>
        <end position="181"/>
    </location>
</feature>
<evidence type="ECO:0000313" key="4">
    <source>
        <dbReference type="EMBL" id="MDX3025154.1"/>
    </source>
</evidence>